<dbReference type="EMBL" id="JAGWCR010000008">
    <property type="protein sequence ID" value="MBS3650264.1"/>
    <property type="molecule type" value="Genomic_DNA"/>
</dbReference>
<dbReference type="InterPro" id="IPR016166">
    <property type="entry name" value="FAD-bd_PCMH"/>
</dbReference>
<evidence type="ECO:0000256" key="4">
    <source>
        <dbReference type="ARBA" id="ARBA00022827"/>
    </source>
</evidence>
<keyword evidence="8" id="KW-1185">Reference proteome</keyword>
<dbReference type="Proteomes" id="UP000680348">
    <property type="component" value="Unassembled WGS sequence"/>
</dbReference>
<dbReference type="SUPFAM" id="SSF55103">
    <property type="entry name" value="FAD-linked oxidases, C-terminal domain"/>
    <property type="match status" value="1"/>
</dbReference>
<dbReference type="InterPro" id="IPR004113">
    <property type="entry name" value="FAD-bd_oxidored_4_C"/>
</dbReference>
<dbReference type="Pfam" id="PF02913">
    <property type="entry name" value="FAD-oxidase_C"/>
    <property type="match status" value="1"/>
</dbReference>
<evidence type="ECO:0000256" key="3">
    <source>
        <dbReference type="ARBA" id="ARBA00022630"/>
    </source>
</evidence>
<dbReference type="InterPro" id="IPR036318">
    <property type="entry name" value="FAD-bd_PCMH-like_sf"/>
</dbReference>
<dbReference type="FunFam" id="1.10.45.10:FF:000001">
    <property type="entry name" value="D-lactate dehydrogenase mitochondrial"/>
    <property type="match status" value="1"/>
</dbReference>
<dbReference type="InterPro" id="IPR016171">
    <property type="entry name" value="Vanillyl_alc_oxidase_C-sub2"/>
</dbReference>
<sequence>MILDDLAAIVGAGHVLGREQIETRAIDFWSSDATRALGLVRPASTAEVSAILALCHARGQVVIPEGGRTNLVRGTEAEPDHILLSLERMSRIGEIAADSGWVEVEAGAVLQRLQDHAAGQELRVGLDLGARGSATIGGLLAMNAGGVQVMRYGSARAQVLGLEVVLADGTVLEHLTPYAKDNTGYDLKQLFIGSEGTLGIITRAVLRLHPQPISVQTAFLAFEEFGPIPKLLGTLSRGLAGTLSSFEVIWRDFYDLNTEEGRLRAPVRRGLPYYVLCEAEGFEPEADAARFERLIVEAMEAGAVDAAIAQSVAQRDAFWRIREDFEAEMALFSEMGDFDVSLALEDMESFGRDLARAVDEQLPGHSGLHVFGHMGDGNLHVAIGLPSKDKKPIAERIVYDLVAARRGAISAEHGIGLSKRDWLGRSRSQAEIAAMAAIKSVLDPQNILNPGKIFRAAGSAPV</sequence>
<dbReference type="InterPro" id="IPR006094">
    <property type="entry name" value="Oxid_FAD_bind_N"/>
</dbReference>
<reference evidence="7" key="1">
    <citation type="submission" date="2021-04" db="EMBL/GenBank/DDBJ databases">
        <title>Pseudaminobacter soli sp. nov., isolated from paddy soil contaminated by heavy metals.</title>
        <authorList>
            <person name="Zhang K."/>
        </authorList>
    </citation>
    <scope>NUCLEOTIDE SEQUENCE</scope>
    <source>
        <strain evidence="7">19-2017</strain>
    </source>
</reference>
<comment type="similarity">
    <text evidence="2">Belongs to the FAD-binding oxidoreductase/transferase type 4 family.</text>
</comment>
<protein>
    <submittedName>
        <fullName evidence="7">FAD-binding oxidoreductase</fullName>
    </submittedName>
</protein>
<proteinExistence type="inferred from homology"/>
<dbReference type="InterPro" id="IPR051264">
    <property type="entry name" value="FAD-oxidored/transferase_4"/>
</dbReference>
<feature type="domain" description="FAD-binding PCMH-type" evidence="6">
    <location>
        <begin position="32"/>
        <end position="211"/>
    </location>
</feature>
<evidence type="ECO:0000256" key="1">
    <source>
        <dbReference type="ARBA" id="ARBA00001974"/>
    </source>
</evidence>
<dbReference type="Gene3D" id="3.30.465.10">
    <property type="match status" value="1"/>
</dbReference>
<name>A0A942DYG1_9HYPH</name>
<dbReference type="RefSeq" id="WP_188255811.1">
    <property type="nucleotide sequence ID" value="NZ_JABVCF010000008.1"/>
</dbReference>
<dbReference type="GO" id="GO:0071949">
    <property type="term" value="F:FAD binding"/>
    <property type="evidence" value="ECO:0007669"/>
    <property type="project" value="InterPro"/>
</dbReference>
<evidence type="ECO:0000256" key="2">
    <source>
        <dbReference type="ARBA" id="ARBA00008000"/>
    </source>
</evidence>
<dbReference type="Pfam" id="PF01565">
    <property type="entry name" value="FAD_binding_4"/>
    <property type="match status" value="1"/>
</dbReference>
<organism evidence="7 8">
    <name type="scientific">Pseudaminobacter soli</name>
    <name type="common">ex Zhang et al. 2022</name>
    <dbReference type="NCBI Taxonomy" id="2831468"/>
    <lineage>
        <taxon>Bacteria</taxon>
        <taxon>Pseudomonadati</taxon>
        <taxon>Pseudomonadota</taxon>
        <taxon>Alphaproteobacteria</taxon>
        <taxon>Hyphomicrobiales</taxon>
        <taxon>Phyllobacteriaceae</taxon>
        <taxon>Pseudaminobacter</taxon>
    </lineage>
</organism>
<dbReference type="PANTHER" id="PTHR43716">
    <property type="entry name" value="D-2-HYDROXYGLUTARATE DEHYDROGENASE, MITOCHONDRIAL"/>
    <property type="match status" value="1"/>
</dbReference>
<dbReference type="InterPro" id="IPR016167">
    <property type="entry name" value="FAD-bd_PCMH_sub1"/>
</dbReference>
<evidence type="ECO:0000259" key="6">
    <source>
        <dbReference type="PROSITE" id="PS51387"/>
    </source>
</evidence>
<dbReference type="InterPro" id="IPR016164">
    <property type="entry name" value="FAD-linked_Oxase-like_C"/>
</dbReference>
<dbReference type="GO" id="GO:0016491">
    <property type="term" value="F:oxidoreductase activity"/>
    <property type="evidence" value="ECO:0007669"/>
    <property type="project" value="UniProtKB-KW"/>
</dbReference>
<dbReference type="PROSITE" id="PS51387">
    <property type="entry name" value="FAD_PCMH"/>
    <property type="match status" value="1"/>
</dbReference>
<evidence type="ECO:0000313" key="7">
    <source>
        <dbReference type="EMBL" id="MBS3650264.1"/>
    </source>
</evidence>
<keyword evidence="5" id="KW-0560">Oxidoreductase</keyword>
<dbReference type="PANTHER" id="PTHR43716:SF1">
    <property type="entry name" value="D-2-HYDROXYGLUTARATE DEHYDROGENASE, MITOCHONDRIAL"/>
    <property type="match status" value="1"/>
</dbReference>
<dbReference type="AlphaFoldDB" id="A0A942DYG1"/>
<dbReference type="InterPro" id="IPR016169">
    <property type="entry name" value="FAD-bd_PCMH_sub2"/>
</dbReference>
<dbReference type="SUPFAM" id="SSF56176">
    <property type="entry name" value="FAD-binding/transporter-associated domain-like"/>
    <property type="match status" value="1"/>
</dbReference>
<dbReference type="Gene3D" id="3.30.43.10">
    <property type="entry name" value="Uridine Diphospho-n-acetylenolpyruvylglucosamine Reductase, domain 2"/>
    <property type="match status" value="1"/>
</dbReference>
<dbReference type="GO" id="GO:0022904">
    <property type="term" value="P:respiratory electron transport chain"/>
    <property type="evidence" value="ECO:0007669"/>
    <property type="project" value="TreeGrafter"/>
</dbReference>
<comment type="caution">
    <text evidence="7">The sequence shown here is derived from an EMBL/GenBank/DDBJ whole genome shotgun (WGS) entry which is preliminary data.</text>
</comment>
<keyword evidence="3" id="KW-0285">Flavoprotein</keyword>
<accession>A0A942DYG1</accession>
<dbReference type="Gene3D" id="3.30.70.2740">
    <property type="match status" value="1"/>
</dbReference>
<dbReference type="Gene3D" id="1.10.45.10">
    <property type="entry name" value="Vanillyl-alcohol Oxidase, Chain A, domain 4"/>
    <property type="match status" value="1"/>
</dbReference>
<dbReference type="Gene3D" id="3.30.70.2190">
    <property type="match status" value="1"/>
</dbReference>
<evidence type="ECO:0000313" key="8">
    <source>
        <dbReference type="Proteomes" id="UP000680348"/>
    </source>
</evidence>
<keyword evidence="4" id="KW-0274">FAD</keyword>
<comment type="cofactor">
    <cofactor evidence="1">
        <name>FAD</name>
        <dbReference type="ChEBI" id="CHEBI:57692"/>
    </cofactor>
</comment>
<evidence type="ECO:0000256" key="5">
    <source>
        <dbReference type="ARBA" id="ARBA00023002"/>
    </source>
</evidence>
<gene>
    <name evidence="7" type="ORF">KEU06_16745</name>
</gene>